<dbReference type="Pfam" id="PF05347">
    <property type="entry name" value="Complex1_LYR"/>
    <property type="match status" value="1"/>
</dbReference>
<proteinExistence type="predicted"/>
<keyword evidence="2" id="KW-0496">Mitochondrion</keyword>
<sequence length="105" mass="11706">MATNPSIAVYRQLFRTIRKTFSGDASAITAARRELKSVFAANRHLTDQSRIQECVAEAVDANEFIRDNVIQAVKKDCGNYEVSPEKAAQLRNLKPEDMRPAPGRA</sequence>
<dbReference type="GO" id="GO:0044183">
    <property type="term" value="F:protein folding chaperone"/>
    <property type="evidence" value="ECO:0007669"/>
    <property type="project" value="TreeGrafter"/>
</dbReference>
<keyword evidence="7" id="KW-1185">Reference proteome</keyword>
<comment type="caution">
    <text evidence="6">The sequence shown here is derived from an EMBL/GenBank/DDBJ whole genome shotgun (WGS) entry which is preliminary data.</text>
</comment>
<reference evidence="6" key="1">
    <citation type="journal article" date="2020" name="bioRxiv">
        <title>Comparative genomics of Chlamydomonas.</title>
        <authorList>
            <person name="Craig R.J."/>
            <person name="Hasan A.R."/>
            <person name="Ness R.W."/>
            <person name="Keightley P.D."/>
        </authorList>
    </citation>
    <scope>NUCLEOTIDE SEQUENCE</scope>
    <source>
        <strain evidence="6">CCAP 11/70</strain>
    </source>
</reference>
<feature type="region of interest" description="Disordered" evidence="4">
    <location>
        <begin position="84"/>
        <end position="105"/>
    </location>
</feature>
<evidence type="ECO:0000256" key="4">
    <source>
        <dbReference type="SAM" id="MobiDB-lite"/>
    </source>
</evidence>
<dbReference type="Proteomes" id="UP000612055">
    <property type="component" value="Unassembled WGS sequence"/>
</dbReference>
<name>A0A835Y6A1_9CHLO</name>
<evidence type="ECO:0000256" key="3">
    <source>
        <dbReference type="ARBA" id="ARBA00023186"/>
    </source>
</evidence>
<dbReference type="CDD" id="cd20267">
    <property type="entry name" value="Complex1_LYR_LYRM7"/>
    <property type="match status" value="1"/>
</dbReference>
<dbReference type="PANTHER" id="PTHR46749:SF1">
    <property type="entry name" value="COMPLEX III ASSEMBLY FACTOR LYRM7"/>
    <property type="match status" value="1"/>
</dbReference>
<feature type="domain" description="Complex 1 LYR protein" evidence="5">
    <location>
        <begin position="8"/>
        <end position="61"/>
    </location>
</feature>
<dbReference type="GO" id="GO:0034551">
    <property type="term" value="P:mitochondrial respiratory chain complex III assembly"/>
    <property type="evidence" value="ECO:0007669"/>
    <property type="project" value="InterPro"/>
</dbReference>
<dbReference type="OrthoDB" id="529194at2759"/>
<keyword evidence="3" id="KW-0143">Chaperone</keyword>
<dbReference type="EMBL" id="JAEHOE010000017">
    <property type="protein sequence ID" value="KAG2496788.1"/>
    <property type="molecule type" value="Genomic_DNA"/>
</dbReference>
<gene>
    <name evidence="6" type="ORF">HYH03_005196</name>
</gene>
<protein>
    <recommendedName>
        <fullName evidence="5">Complex 1 LYR protein domain-containing protein</fullName>
    </recommendedName>
</protein>
<dbReference type="InterPro" id="IPR045298">
    <property type="entry name" value="Complex1_LYR_LYRM7"/>
</dbReference>
<evidence type="ECO:0000313" key="6">
    <source>
        <dbReference type="EMBL" id="KAG2496788.1"/>
    </source>
</evidence>
<comment type="subcellular location">
    <subcellularLocation>
        <location evidence="1">Mitochondrion matrix</location>
    </subcellularLocation>
</comment>
<organism evidence="6 7">
    <name type="scientific">Edaphochlamys debaryana</name>
    <dbReference type="NCBI Taxonomy" id="47281"/>
    <lineage>
        <taxon>Eukaryota</taxon>
        <taxon>Viridiplantae</taxon>
        <taxon>Chlorophyta</taxon>
        <taxon>core chlorophytes</taxon>
        <taxon>Chlorophyceae</taxon>
        <taxon>CS clade</taxon>
        <taxon>Chlamydomonadales</taxon>
        <taxon>Chlamydomonadales incertae sedis</taxon>
        <taxon>Edaphochlamys</taxon>
    </lineage>
</organism>
<dbReference type="GO" id="GO:0005759">
    <property type="term" value="C:mitochondrial matrix"/>
    <property type="evidence" value="ECO:0007669"/>
    <property type="project" value="UniProtKB-SubCell"/>
</dbReference>
<accession>A0A835Y6A1</accession>
<evidence type="ECO:0000313" key="7">
    <source>
        <dbReference type="Proteomes" id="UP000612055"/>
    </source>
</evidence>
<dbReference type="InterPro" id="IPR008011">
    <property type="entry name" value="Complex1_LYR_dom"/>
</dbReference>
<evidence type="ECO:0000259" key="5">
    <source>
        <dbReference type="Pfam" id="PF05347"/>
    </source>
</evidence>
<evidence type="ECO:0000256" key="2">
    <source>
        <dbReference type="ARBA" id="ARBA00023128"/>
    </source>
</evidence>
<dbReference type="AlphaFoldDB" id="A0A835Y6A1"/>
<dbReference type="InterPro" id="IPR050435">
    <property type="entry name" value="MZM1/LYRM7"/>
</dbReference>
<evidence type="ECO:0000256" key="1">
    <source>
        <dbReference type="ARBA" id="ARBA00004305"/>
    </source>
</evidence>
<dbReference type="PANTHER" id="PTHR46749">
    <property type="entry name" value="COMPLEX III ASSEMBLY FACTOR LYRM7"/>
    <property type="match status" value="1"/>
</dbReference>